<dbReference type="PANTHER" id="PTHR43248">
    <property type="entry name" value="2-SUCCINYL-6-HYDROXY-2,4-CYCLOHEXADIENE-1-CARBOXYLATE SYNTHASE"/>
    <property type="match status" value="1"/>
</dbReference>
<feature type="signal peptide" evidence="4">
    <location>
        <begin position="1"/>
        <end position="21"/>
    </location>
</feature>
<dbReference type="InterPro" id="IPR051601">
    <property type="entry name" value="Serine_prot/Carboxylest_S33"/>
</dbReference>
<reference evidence="6 7" key="1">
    <citation type="submission" date="2013-05" db="EMBL/GenBank/DDBJ databases">
        <title>Genome assembly of Chondromyces apiculatus DSM 436.</title>
        <authorList>
            <person name="Sharma G."/>
            <person name="Khatri I."/>
            <person name="Kaur C."/>
            <person name="Mayilraj S."/>
            <person name="Subramanian S."/>
        </authorList>
    </citation>
    <scope>NUCLEOTIDE SEQUENCE [LARGE SCALE GENOMIC DNA]</scope>
    <source>
        <strain evidence="6 7">DSM 436</strain>
    </source>
</reference>
<feature type="compositionally biased region" description="Low complexity" evidence="3">
    <location>
        <begin position="24"/>
        <end position="43"/>
    </location>
</feature>
<evidence type="ECO:0000313" key="7">
    <source>
        <dbReference type="Proteomes" id="UP000019678"/>
    </source>
</evidence>
<protein>
    <recommendedName>
        <fullName evidence="5">AB hydrolase-1 domain-containing protein</fullName>
    </recommendedName>
</protein>
<evidence type="ECO:0000256" key="3">
    <source>
        <dbReference type="SAM" id="MobiDB-lite"/>
    </source>
</evidence>
<gene>
    <name evidence="6" type="ORF">CAP_7682</name>
</gene>
<keyword evidence="4" id="KW-0732">Signal</keyword>
<evidence type="ECO:0000256" key="4">
    <source>
        <dbReference type="SAM" id="SignalP"/>
    </source>
</evidence>
<dbReference type="PANTHER" id="PTHR43248:SF3">
    <property type="entry name" value="AB HYDROLASE-1 DOMAIN-CONTAINING PROTEIN"/>
    <property type="match status" value="1"/>
</dbReference>
<dbReference type="Proteomes" id="UP000019678">
    <property type="component" value="Unassembled WGS sequence"/>
</dbReference>
<dbReference type="InterPro" id="IPR029058">
    <property type="entry name" value="AB_hydrolase_fold"/>
</dbReference>
<evidence type="ECO:0000256" key="1">
    <source>
        <dbReference type="ARBA" id="ARBA00010088"/>
    </source>
</evidence>
<dbReference type="Gene3D" id="3.40.50.1820">
    <property type="entry name" value="alpha/beta hydrolase"/>
    <property type="match status" value="1"/>
</dbReference>
<organism evidence="6 7">
    <name type="scientific">Chondromyces apiculatus DSM 436</name>
    <dbReference type="NCBI Taxonomy" id="1192034"/>
    <lineage>
        <taxon>Bacteria</taxon>
        <taxon>Pseudomonadati</taxon>
        <taxon>Myxococcota</taxon>
        <taxon>Polyangia</taxon>
        <taxon>Polyangiales</taxon>
        <taxon>Polyangiaceae</taxon>
        <taxon>Chondromyces</taxon>
    </lineage>
</organism>
<dbReference type="AlphaFoldDB" id="A0A017SY53"/>
<dbReference type="PROSITE" id="PS51257">
    <property type="entry name" value="PROKAR_LIPOPROTEIN"/>
    <property type="match status" value="1"/>
</dbReference>
<keyword evidence="7" id="KW-1185">Reference proteome</keyword>
<sequence>MHRPLSLAASLLALAPLVSLAACEDDGSSSTSTPDTTSPTSSVGGSGGAGGGAGGSGAEGGAGGSGGEGGQSAPIVWGPCPESYVDAECATVPMPLDHDHPEGATIDIFVARRLSGQPDAPQLWMLEGGPGSSGEAFFYGAVDRFAALMPGVDLYVPDHRGTGRSGHLACDGEDPASPGGNLIVAEEWPACAAQVATERAADLPFLDVTSAARDLGALIARASAPDQPVLLYGLSYGSYLALRYLHLFPERLNAVVLEGVVSPGELFVSQLDQVNDLPAQAYAALCAADPTCSSKLGPDPWARLGAIAAMLDAGHCAAAGIDRRMLREIMAGLFMGWRTRLVSLALPYRLERCAAEDLVAIEHFKTLWFEPYDLTGFSQALEVHIDVSELWEDPAPSAAELEARADAAIYSPNWAETRRDVYPLWPKYPADGYTLTWPETDVPMLMLNGTLDSQTHLTQAEIAASHFNGPHQTFVAVPNAPHVVSAQSPTTLGDNVPCGTRIIANFLLAPASPVDTSCIAALRPLEFEDATRAAVYFGTGSVWENVPLSASAAPTAASTAAPTAPPLRRAWHDDAQR</sequence>
<evidence type="ECO:0000256" key="2">
    <source>
        <dbReference type="ARBA" id="ARBA00022801"/>
    </source>
</evidence>
<keyword evidence="2" id="KW-0378">Hydrolase</keyword>
<name>A0A017SY53_9BACT</name>
<feature type="region of interest" description="Disordered" evidence="3">
    <location>
        <begin position="24"/>
        <end position="75"/>
    </location>
</feature>
<dbReference type="OrthoDB" id="9796770at2"/>
<dbReference type="SUPFAM" id="SSF53474">
    <property type="entry name" value="alpha/beta-Hydrolases"/>
    <property type="match status" value="1"/>
</dbReference>
<dbReference type="GO" id="GO:0016787">
    <property type="term" value="F:hydrolase activity"/>
    <property type="evidence" value="ECO:0007669"/>
    <property type="project" value="UniProtKB-KW"/>
</dbReference>
<evidence type="ECO:0000313" key="6">
    <source>
        <dbReference type="EMBL" id="EYF01914.1"/>
    </source>
</evidence>
<comment type="similarity">
    <text evidence="1">Belongs to the peptidase S33 family.</text>
</comment>
<dbReference type="Pfam" id="PF00561">
    <property type="entry name" value="Abhydrolase_1"/>
    <property type="match status" value="1"/>
</dbReference>
<proteinExistence type="inferred from homology"/>
<dbReference type="eggNOG" id="COG2267">
    <property type="taxonomic scope" value="Bacteria"/>
</dbReference>
<dbReference type="STRING" id="1192034.CAP_7682"/>
<feature type="chain" id="PRO_5001500000" description="AB hydrolase-1 domain-containing protein" evidence="4">
    <location>
        <begin position="22"/>
        <end position="577"/>
    </location>
</feature>
<feature type="domain" description="AB hydrolase-1" evidence="5">
    <location>
        <begin position="125"/>
        <end position="264"/>
    </location>
</feature>
<accession>A0A017SY53</accession>
<feature type="region of interest" description="Disordered" evidence="3">
    <location>
        <begin position="555"/>
        <end position="577"/>
    </location>
</feature>
<evidence type="ECO:0000259" key="5">
    <source>
        <dbReference type="Pfam" id="PF00561"/>
    </source>
</evidence>
<dbReference type="EMBL" id="ASRX01000069">
    <property type="protein sequence ID" value="EYF01914.1"/>
    <property type="molecule type" value="Genomic_DNA"/>
</dbReference>
<dbReference type="InterPro" id="IPR000073">
    <property type="entry name" value="AB_hydrolase_1"/>
</dbReference>
<dbReference type="RefSeq" id="WP_044248510.1">
    <property type="nucleotide sequence ID" value="NZ_ASRX01000069.1"/>
</dbReference>
<feature type="compositionally biased region" description="Gly residues" evidence="3">
    <location>
        <begin position="44"/>
        <end position="70"/>
    </location>
</feature>
<comment type="caution">
    <text evidence="6">The sequence shown here is derived from an EMBL/GenBank/DDBJ whole genome shotgun (WGS) entry which is preliminary data.</text>
</comment>